<dbReference type="SUPFAM" id="SSF55298">
    <property type="entry name" value="YjgF-like"/>
    <property type="match status" value="1"/>
</dbReference>
<dbReference type="Gene3D" id="3.30.1330.40">
    <property type="entry name" value="RutC-like"/>
    <property type="match status" value="1"/>
</dbReference>
<dbReference type="PANTHER" id="PTHR11803">
    <property type="entry name" value="2-IMINOBUTANOATE/2-IMINOPROPANOATE DEAMINASE RIDA"/>
    <property type="match status" value="1"/>
</dbReference>
<dbReference type="InterPro" id="IPR035959">
    <property type="entry name" value="RutC-like_sf"/>
</dbReference>
<sequence>MARAFFTEKAPLPVGPYSQAVEAGGTLYLSGQIGIDPATGKLRKGFGGQVRQIFSNVEEILRSAGYSKGDIVKVTVYMTNLSRFGEFNSLYAEFFEDVDPKPARVTVGVRELPLSAEVEVEIVAVRG</sequence>
<comment type="caution">
    <text evidence="2">The sequence shown here is derived from an EMBL/GenBank/DDBJ whole genome shotgun (WGS) entry which is preliminary data.</text>
</comment>
<dbReference type="Proteomes" id="UP000885792">
    <property type="component" value="Unassembled WGS sequence"/>
</dbReference>
<dbReference type="InterPro" id="IPR019897">
    <property type="entry name" value="RidA_CS"/>
</dbReference>
<dbReference type="NCBIfam" id="TIGR00004">
    <property type="entry name" value="Rid family detoxifying hydrolase"/>
    <property type="match status" value="1"/>
</dbReference>
<dbReference type="InterPro" id="IPR006175">
    <property type="entry name" value="YjgF/YER057c/UK114"/>
</dbReference>
<name>A0A7C5Q764_AQUAO</name>
<dbReference type="PANTHER" id="PTHR11803:SF39">
    <property type="entry name" value="2-IMINOBUTANOATE_2-IMINOPROPANOATE DEAMINASE"/>
    <property type="match status" value="1"/>
</dbReference>
<protein>
    <submittedName>
        <fullName evidence="2">Deaminase</fullName>
    </submittedName>
</protein>
<dbReference type="Pfam" id="PF01042">
    <property type="entry name" value="Ribonuc_L-PSP"/>
    <property type="match status" value="1"/>
</dbReference>
<evidence type="ECO:0000313" key="2">
    <source>
        <dbReference type="EMBL" id="HHJ63438.1"/>
    </source>
</evidence>
<proteinExistence type="inferred from homology"/>
<dbReference type="InterPro" id="IPR006056">
    <property type="entry name" value="RidA"/>
</dbReference>
<dbReference type="CDD" id="cd00448">
    <property type="entry name" value="YjgF_YER057c_UK114_family"/>
    <property type="match status" value="1"/>
</dbReference>
<dbReference type="GO" id="GO:0005829">
    <property type="term" value="C:cytosol"/>
    <property type="evidence" value="ECO:0007669"/>
    <property type="project" value="TreeGrafter"/>
</dbReference>
<dbReference type="GO" id="GO:0019239">
    <property type="term" value="F:deaminase activity"/>
    <property type="evidence" value="ECO:0007669"/>
    <property type="project" value="TreeGrafter"/>
</dbReference>
<dbReference type="FunFam" id="3.30.1330.40:FF:000001">
    <property type="entry name" value="L-PSP family endoribonuclease"/>
    <property type="match status" value="1"/>
</dbReference>
<reference evidence="2" key="1">
    <citation type="journal article" date="2020" name="mSystems">
        <title>Genome- and Community-Level Interaction Insights into Carbon Utilization and Element Cycling Functions of Hydrothermarchaeota in Hydrothermal Sediment.</title>
        <authorList>
            <person name="Zhou Z."/>
            <person name="Liu Y."/>
            <person name="Xu W."/>
            <person name="Pan J."/>
            <person name="Luo Z.H."/>
            <person name="Li M."/>
        </authorList>
    </citation>
    <scope>NUCLEOTIDE SEQUENCE [LARGE SCALE GENOMIC DNA]</scope>
    <source>
        <strain evidence="2">HyVt-501</strain>
    </source>
</reference>
<comment type="similarity">
    <text evidence="1">Belongs to the RutC family.</text>
</comment>
<dbReference type="AlphaFoldDB" id="A0A7C5Q764"/>
<dbReference type="PROSITE" id="PS01094">
    <property type="entry name" value="UPF0076"/>
    <property type="match status" value="1"/>
</dbReference>
<evidence type="ECO:0000256" key="1">
    <source>
        <dbReference type="ARBA" id="ARBA00010552"/>
    </source>
</evidence>
<dbReference type="EMBL" id="DRNB01000028">
    <property type="protein sequence ID" value="HHJ63438.1"/>
    <property type="molecule type" value="Genomic_DNA"/>
</dbReference>
<gene>
    <name evidence="2" type="ORF">ENJ61_00875</name>
</gene>
<organism evidence="2">
    <name type="scientific">Aquifex aeolicus</name>
    <dbReference type="NCBI Taxonomy" id="63363"/>
    <lineage>
        <taxon>Bacteria</taxon>
        <taxon>Pseudomonadati</taxon>
        <taxon>Aquificota</taxon>
        <taxon>Aquificia</taxon>
        <taxon>Aquificales</taxon>
        <taxon>Aquificaceae</taxon>
        <taxon>Aquifex</taxon>
    </lineage>
</organism>
<accession>A0A7C5Q764</accession>